<proteinExistence type="predicted"/>
<accession>A0A8K0JKF7</accession>
<dbReference type="GO" id="GO:0006044">
    <property type="term" value="P:N-acetylglucosamine metabolic process"/>
    <property type="evidence" value="ECO:0007669"/>
    <property type="project" value="TreeGrafter"/>
</dbReference>
<sequence length="250" mass="28561">MRIVSAPSSSRTSESSLRDIVLEWEDVNSIVENGDLHKFYRLPSVLQTYLAHLKRIALEYSSARNYIMRQVLHWNEDDLVGSPAQAIKLEGCAHDLDAECEDGRGGWFEGEEADCSVQKTPFPYAVDTDITHYIVWSKRPLLHPCIVPKHFPPEVRLAAWRTIQTRGLSGSFPSRKSTPPSSTTMSSLLYEDAHEAQVRQALSESSRYLRSFIGSTWNEEEYEVAWFANPPSLQSLPTLAHWHCMVRRRQ</sequence>
<keyword evidence="2" id="KW-1185">Reference proteome</keyword>
<comment type="caution">
    <text evidence="1">The sequence shown here is derived from an EMBL/GenBank/DDBJ whole genome shotgun (WGS) entry which is preliminary data.</text>
</comment>
<name>A0A8K0JKF7_9TREE</name>
<dbReference type="Proteomes" id="UP000812966">
    <property type="component" value="Unassembled WGS sequence"/>
</dbReference>
<reference evidence="1" key="1">
    <citation type="submission" date="2020-04" db="EMBL/GenBank/DDBJ databases">
        <title>Analysis of mating type loci in Filobasidium floriforme.</title>
        <authorList>
            <person name="Nowrousian M."/>
        </authorList>
    </citation>
    <scope>NUCLEOTIDE SEQUENCE</scope>
    <source>
        <strain evidence="1">CBS 6242</strain>
    </source>
</reference>
<dbReference type="InterPro" id="IPR022036">
    <property type="entry name" value="DUF3605"/>
</dbReference>
<gene>
    <name evidence="1" type="ORF">FFLO_03721</name>
</gene>
<dbReference type="OrthoDB" id="498286at2759"/>
<evidence type="ECO:0000313" key="2">
    <source>
        <dbReference type="Proteomes" id="UP000812966"/>
    </source>
</evidence>
<evidence type="ECO:0000313" key="1">
    <source>
        <dbReference type="EMBL" id="KAG7532253.1"/>
    </source>
</evidence>
<dbReference type="PANTHER" id="PTHR35020:SF2">
    <property type="entry name" value="N-ACETYLGLUCOSAMINE-INDUCED PROTEIN 1"/>
    <property type="match status" value="1"/>
</dbReference>
<protein>
    <submittedName>
        <fullName evidence="1">Uncharacterized protein</fullName>
    </submittedName>
</protein>
<organism evidence="1 2">
    <name type="scientific">Filobasidium floriforme</name>
    <dbReference type="NCBI Taxonomy" id="5210"/>
    <lineage>
        <taxon>Eukaryota</taxon>
        <taxon>Fungi</taxon>
        <taxon>Dikarya</taxon>
        <taxon>Basidiomycota</taxon>
        <taxon>Agaricomycotina</taxon>
        <taxon>Tremellomycetes</taxon>
        <taxon>Filobasidiales</taxon>
        <taxon>Filobasidiaceae</taxon>
        <taxon>Filobasidium</taxon>
    </lineage>
</organism>
<dbReference type="Pfam" id="PF12239">
    <property type="entry name" value="DUF3605"/>
    <property type="match status" value="2"/>
</dbReference>
<dbReference type="EMBL" id="JABELV010000070">
    <property type="protein sequence ID" value="KAG7532253.1"/>
    <property type="molecule type" value="Genomic_DNA"/>
</dbReference>
<dbReference type="AlphaFoldDB" id="A0A8K0JKF7"/>
<dbReference type="PANTHER" id="PTHR35020">
    <property type="entry name" value="N-ACETYLGLUCOSAMINE-INDUCED PROTEIN 1"/>
    <property type="match status" value="1"/>
</dbReference>
<dbReference type="GO" id="GO:0005737">
    <property type="term" value="C:cytoplasm"/>
    <property type="evidence" value="ECO:0007669"/>
    <property type="project" value="TreeGrafter"/>
</dbReference>